<proteinExistence type="predicted"/>
<dbReference type="AlphaFoldDB" id="A0A819PKX1"/>
<evidence type="ECO:0000313" key="5">
    <source>
        <dbReference type="EMBL" id="CAF4014458.1"/>
    </source>
</evidence>
<evidence type="ECO:0000313" key="1">
    <source>
        <dbReference type="EMBL" id="CAF1006918.1"/>
    </source>
</evidence>
<comment type="caution">
    <text evidence="5">The sequence shown here is derived from an EMBL/GenBank/DDBJ whole genome shotgun (WGS) entry which is preliminary data.</text>
</comment>
<organism evidence="5 6">
    <name type="scientific">Rotaria sordida</name>
    <dbReference type="NCBI Taxonomy" id="392033"/>
    <lineage>
        <taxon>Eukaryota</taxon>
        <taxon>Metazoa</taxon>
        <taxon>Spiralia</taxon>
        <taxon>Gnathifera</taxon>
        <taxon>Rotifera</taxon>
        <taxon>Eurotatoria</taxon>
        <taxon>Bdelloidea</taxon>
        <taxon>Philodinida</taxon>
        <taxon>Philodinidae</taxon>
        <taxon>Rotaria</taxon>
    </lineage>
</organism>
<dbReference type="Proteomes" id="UP000663823">
    <property type="component" value="Unassembled WGS sequence"/>
</dbReference>
<protein>
    <submittedName>
        <fullName evidence="5">Uncharacterized protein</fullName>
    </submittedName>
</protein>
<accession>A0A819PKX1</accession>
<reference evidence="5" key="1">
    <citation type="submission" date="2021-02" db="EMBL/GenBank/DDBJ databases">
        <authorList>
            <person name="Nowell W R."/>
        </authorList>
    </citation>
    <scope>NUCLEOTIDE SEQUENCE</scope>
</reference>
<dbReference type="OrthoDB" id="10057508at2759"/>
<evidence type="ECO:0000313" key="3">
    <source>
        <dbReference type="EMBL" id="CAF1164563.1"/>
    </source>
</evidence>
<gene>
    <name evidence="4" type="ORF">JXQ802_LOCUS32026</name>
    <name evidence="5" type="ORF">OTI717_LOCUS29740</name>
    <name evidence="1" type="ORF">PYM288_LOCUS14903</name>
    <name evidence="2" type="ORF">RFH988_LOCUS22229</name>
    <name evidence="3" type="ORF">SEV965_LOCUS19164</name>
</gene>
<sequence>MTHLHHIRKRPDVFVLADGVAHFQVFGLIHLLIRFSNSIIKIEVHIAQNLYTDMILDTDYINMYNLNIEIKQQIVSIKYKNHIYTMSIDKDFESIKIPVTSS</sequence>
<dbReference type="EMBL" id="CAJOAX010007635">
    <property type="protein sequence ID" value="CAF4014458.1"/>
    <property type="molecule type" value="Genomic_DNA"/>
</dbReference>
<evidence type="ECO:0000313" key="6">
    <source>
        <dbReference type="Proteomes" id="UP000663823"/>
    </source>
</evidence>
<dbReference type="EMBL" id="CAJNOU010001179">
    <property type="protein sequence ID" value="CAF1164563.1"/>
    <property type="molecule type" value="Genomic_DNA"/>
</dbReference>
<name>A0A819PKX1_9BILA</name>
<dbReference type="Proteomes" id="UP000663882">
    <property type="component" value="Unassembled WGS sequence"/>
</dbReference>
<evidence type="ECO:0000313" key="4">
    <source>
        <dbReference type="EMBL" id="CAF1349775.1"/>
    </source>
</evidence>
<dbReference type="EMBL" id="CAJNOL010001389">
    <property type="protein sequence ID" value="CAF1349775.1"/>
    <property type="molecule type" value="Genomic_DNA"/>
</dbReference>
<dbReference type="Proteomes" id="UP000663854">
    <property type="component" value="Unassembled WGS sequence"/>
</dbReference>
<dbReference type="Proteomes" id="UP000663889">
    <property type="component" value="Unassembled WGS sequence"/>
</dbReference>
<dbReference type="EMBL" id="CAJNOO010001465">
    <property type="protein sequence ID" value="CAF1157011.1"/>
    <property type="molecule type" value="Genomic_DNA"/>
</dbReference>
<dbReference type="EMBL" id="CAJNOH010000343">
    <property type="protein sequence ID" value="CAF1006918.1"/>
    <property type="molecule type" value="Genomic_DNA"/>
</dbReference>
<dbReference type="Proteomes" id="UP000663870">
    <property type="component" value="Unassembled WGS sequence"/>
</dbReference>
<evidence type="ECO:0000313" key="7">
    <source>
        <dbReference type="Proteomes" id="UP000663870"/>
    </source>
</evidence>
<keyword evidence="7" id="KW-1185">Reference proteome</keyword>
<evidence type="ECO:0000313" key="2">
    <source>
        <dbReference type="EMBL" id="CAF1157011.1"/>
    </source>
</evidence>